<feature type="compositionally biased region" description="Polar residues" evidence="1">
    <location>
        <begin position="1"/>
        <end position="15"/>
    </location>
</feature>
<protein>
    <submittedName>
        <fullName evidence="2">Uncharacterized protein</fullName>
    </submittedName>
</protein>
<reference evidence="2" key="1">
    <citation type="submission" date="2017-05" db="UniProtKB">
        <authorList>
            <consortium name="EnsemblMetazoa"/>
        </authorList>
    </citation>
    <scope>IDENTIFICATION</scope>
</reference>
<feature type="region of interest" description="Disordered" evidence="1">
    <location>
        <begin position="1"/>
        <end position="36"/>
    </location>
</feature>
<accession>A0A1X7TX04</accession>
<dbReference type="InParanoid" id="A0A1X7TX04"/>
<sequence length="147" mass="16408">MMRPNITSRVENKQLSQKKHYDSRAKERSFMPQDGVYVRSSGPSSLWIAGKIEAKLGNVHYDVRLDDKRLVRRHVDDIQAQVTESSTPTQPEPEPLDIPYQPPPDTGSTSHLEEAPPLPEPQGTDPLGFAARQNGMDNRFQSNGGGM</sequence>
<dbReference type="EnsemblMetazoa" id="Aqu2.1.19574_001">
    <property type="protein sequence ID" value="Aqu2.1.19574_001"/>
    <property type="gene ID" value="Aqu2.1.19574"/>
</dbReference>
<evidence type="ECO:0000256" key="1">
    <source>
        <dbReference type="SAM" id="MobiDB-lite"/>
    </source>
</evidence>
<evidence type="ECO:0000313" key="2">
    <source>
        <dbReference type="EnsemblMetazoa" id="Aqu2.1.19574_001"/>
    </source>
</evidence>
<feature type="compositionally biased region" description="Polar residues" evidence="1">
    <location>
        <begin position="135"/>
        <end position="147"/>
    </location>
</feature>
<feature type="compositionally biased region" description="Basic and acidic residues" evidence="1">
    <location>
        <begin position="19"/>
        <end position="29"/>
    </location>
</feature>
<feature type="region of interest" description="Disordered" evidence="1">
    <location>
        <begin position="76"/>
        <end position="147"/>
    </location>
</feature>
<proteinExistence type="predicted"/>
<dbReference type="AlphaFoldDB" id="A0A1X7TX04"/>
<name>A0A1X7TX04_AMPQE</name>
<organism evidence="2">
    <name type="scientific">Amphimedon queenslandica</name>
    <name type="common">Sponge</name>
    <dbReference type="NCBI Taxonomy" id="400682"/>
    <lineage>
        <taxon>Eukaryota</taxon>
        <taxon>Metazoa</taxon>
        <taxon>Porifera</taxon>
        <taxon>Demospongiae</taxon>
        <taxon>Heteroscleromorpha</taxon>
        <taxon>Haplosclerida</taxon>
        <taxon>Niphatidae</taxon>
        <taxon>Amphimedon</taxon>
    </lineage>
</organism>